<dbReference type="PANTHER" id="PTHR30451:SF5">
    <property type="entry name" value="SLR0019 PROTEIN"/>
    <property type="match status" value="1"/>
</dbReference>
<dbReference type="PANTHER" id="PTHR30451">
    <property type="entry name" value="OUTER MEMBRANE USHER PROTEIN"/>
    <property type="match status" value="1"/>
</dbReference>
<dbReference type="Proteomes" id="UP000305874">
    <property type="component" value="Unassembled WGS sequence"/>
</dbReference>
<dbReference type="Gene3D" id="2.60.40.3110">
    <property type="match status" value="1"/>
</dbReference>
<dbReference type="InterPro" id="IPR000015">
    <property type="entry name" value="Fimb_usher"/>
</dbReference>
<dbReference type="GO" id="GO:0009279">
    <property type="term" value="C:cell outer membrane"/>
    <property type="evidence" value="ECO:0007669"/>
    <property type="project" value="TreeGrafter"/>
</dbReference>
<evidence type="ECO:0000313" key="1">
    <source>
        <dbReference type="EMBL" id="TMP88033.1"/>
    </source>
</evidence>
<dbReference type="Gene3D" id="2.60.40.2610">
    <property type="entry name" value="Outer membrane usher protein FimD, plug domain"/>
    <property type="match status" value="1"/>
</dbReference>
<dbReference type="GO" id="GO:0015473">
    <property type="term" value="F:fimbrial usher porin activity"/>
    <property type="evidence" value="ECO:0007669"/>
    <property type="project" value="InterPro"/>
</dbReference>
<dbReference type="STRING" id="151081.TW72_16590"/>
<evidence type="ECO:0008006" key="3">
    <source>
        <dbReference type="Google" id="ProtNLM"/>
    </source>
</evidence>
<accession>A0A5S3Z757</accession>
<proteinExistence type="predicted"/>
<reference evidence="1 2" key="1">
    <citation type="submission" date="2017-12" db="EMBL/GenBank/DDBJ databases">
        <authorList>
            <person name="Paulsen S."/>
            <person name="Gram L.K."/>
        </authorList>
    </citation>
    <scope>NUCLEOTIDE SEQUENCE [LARGE SCALE GENOMIC DNA]</scope>
    <source>
        <strain evidence="1 2">S2897</strain>
    </source>
</reference>
<dbReference type="InterPro" id="IPR042186">
    <property type="entry name" value="FimD_plug_dom"/>
</dbReference>
<comment type="caution">
    <text evidence="1">The sequence shown here is derived from an EMBL/GenBank/DDBJ whole genome shotgun (WGS) entry which is preliminary data.</text>
</comment>
<dbReference type="AlphaFoldDB" id="A0A5S3Z757"/>
<name>A0A5S3Z757_9GAMM</name>
<organism evidence="1 2">
    <name type="scientific">Pseudoalteromonas ruthenica</name>
    <dbReference type="NCBI Taxonomy" id="151081"/>
    <lineage>
        <taxon>Bacteria</taxon>
        <taxon>Pseudomonadati</taxon>
        <taxon>Pseudomonadota</taxon>
        <taxon>Gammaproteobacteria</taxon>
        <taxon>Alteromonadales</taxon>
        <taxon>Pseudoalteromonadaceae</taxon>
        <taxon>Pseudoalteromonas</taxon>
    </lineage>
</organism>
<evidence type="ECO:0000313" key="2">
    <source>
        <dbReference type="Proteomes" id="UP000305874"/>
    </source>
</evidence>
<dbReference type="EMBL" id="PNCG01000003">
    <property type="protein sequence ID" value="TMP88033.1"/>
    <property type="molecule type" value="Genomic_DNA"/>
</dbReference>
<dbReference type="Pfam" id="PF00577">
    <property type="entry name" value="Usher"/>
    <property type="match status" value="1"/>
</dbReference>
<gene>
    <name evidence="1" type="ORF">CWC05_05120</name>
</gene>
<protein>
    <recommendedName>
        <fullName evidence="3">Fimbrial biogenesis outer membrane usher protein</fullName>
    </recommendedName>
</protein>
<dbReference type="GO" id="GO:0009297">
    <property type="term" value="P:pilus assembly"/>
    <property type="evidence" value="ECO:0007669"/>
    <property type="project" value="InterPro"/>
</dbReference>
<sequence>MASVFTFKGSREGAMAARVAPVISLCLLLLIGCCCSVAHGALNPTGQDLDLSVELVVNGANLSVVDIRIAADDTIYVDSDEFIDALIPLVLPTITRSLAQPQQKWLPLLALREQGIRVQFDMSQFQLVTSIDRQLLQSRTVSAAQQQPFLEAHKMAPYSGYLNNYLSVIKEQASKESLSEEQFTWRTELALRAHGWLLESEQQLQHGRPARASRLGTRVSYDYADIGARLSLGDNYVLGGYFQGSESSLGVAFVKNFAQITRHSPRPSASQSFTLERPSSIDVIVEQRVVKRLQLGPGVYTLADIPLQEGSNDVSLKITDDAGKVEVIEFDITTGLDLLAQGDLQLQSFAGVLSQASATGYDYLWQQPFISASFDYGWSPNLTLGAGLQWHEQSRQLSARATYAMPWFIAASEYALSHHSHLGAAQAYRASLRSYRSNSGSEFQLGYEYVAKAYAPLQISAVKAARSLPVQHQWQFDYSYVFDNANTVNFSLNAQKRHRQGSKKQSWQRSATLSVGGHSWQQGWSWRVFTGVRDEGQRDYNLGFNISYQFAQGKRLRLYAQQRKHLERLEYSFQGSAQHIGVSQFTAGIENSIDYQSAVDVSMRYNGNRFGSALDHGSFYKRLQADEGRHQTRLSLSTAVAFAQNQWGVGRTINDSFALVDTHSSLDGLEVRLTDQGQAIRVKNDGLGNMLLPDLNAYSQGGAAVDIPNLPIGYDIGTGLLRFYPHYRSGHYIKVGSSANITVMGTLIDDDETPLALTVGEAVCGDDVKAFFTNRQGRFAITGMKPCHYRIRFDDTHLPSVSLEVEDEQQLQRKGVIYVR</sequence>
<reference evidence="2" key="2">
    <citation type="submission" date="2019-06" db="EMBL/GenBank/DDBJ databases">
        <title>Co-occurence of chitin degradation, pigmentation and bioactivity in marine Pseudoalteromonas.</title>
        <authorList>
            <person name="Sonnenschein E.C."/>
            <person name="Bech P.K."/>
        </authorList>
    </citation>
    <scope>NUCLEOTIDE SEQUENCE [LARGE SCALE GENOMIC DNA]</scope>
    <source>
        <strain evidence="2">S2897</strain>
    </source>
</reference>